<organism evidence="2 3">
    <name type="scientific">Paludibaculum fermentans</name>
    <dbReference type="NCBI Taxonomy" id="1473598"/>
    <lineage>
        <taxon>Bacteria</taxon>
        <taxon>Pseudomonadati</taxon>
        <taxon>Acidobacteriota</taxon>
        <taxon>Terriglobia</taxon>
        <taxon>Bryobacterales</taxon>
        <taxon>Bryobacteraceae</taxon>
        <taxon>Paludibaculum</taxon>
    </lineage>
</organism>
<dbReference type="InterPro" id="IPR015943">
    <property type="entry name" value="WD40/YVTN_repeat-like_dom_sf"/>
</dbReference>
<dbReference type="CDD" id="cd15482">
    <property type="entry name" value="Sialidase_non-viral"/>
    <property type="match status" value="1"/>
</dbReference>
<dbReference type="InterPro" id="IPR010620">
    <property type="entry name" value="SBBP_repeat"/>
</dbReference>
<dbReference type="Pfam" id="PF06739">
    <property type="entry name" value="SBBP"/>
    <property type="match status" value="1"/>
</dbReference>
<dbReference type="RefSeq" id="WP_194452160.1">
    <property type="nucleotide sequence ID" value="NZ_CP063849.1"/>
</dbReference>
<dbReference type="InterPro" id="IPR052918">
    <property type="entry name" value="Motility_Chemotaxis_Reg"/>
</dbReference>
<dbReference type="SUPFAM" id="SSF101898">
    <property type="entry name" value="NHL repeat"/>
    <property type="match status" value="1"/>
</dbReference>
<proteinExistence type="predicted"/>
<dbReference type="PANTHER" id="PTHR35580:SF1">
    <property type="entry name" value="PHYTASE-LIKE DOMAIN-CONTAINING PROTEIN"/>
    <property type="match status" value="1"/>
</dbReference>
<name>A0A7S7NVC0_PALFE</name>
<protein>
    <submittedName>
        <fullName evidence="2">SBBP repeat-containing protein</fullName>
    </submittedName>
</protein>
<sequence>MRGLRTSETNRRDRLRNHAESLPGRTPLASGTGVTMAPGYLGGTAIDDIYGMAKDADGNLVVAGDSTSAELKATAGAVAHERGDVFVQKLKADGSAVLWTARLGGTQLESATAVTVDAKGDVYVTGWTASSDFPTSSNAFQRFGQGGDDAFVAKLSGKDGSLVYCTLLGGTKDENPQAISVDAAGIVAITGHTDSTNFPTQAAGSRGAFSGGPGAMIARLNATGSALVSSTVLTGNGWVKGFAIASLADGTFQLAGASTASDLPMVKSFQKSHQSAGVWHSGNAGRSWIPGADGMRGVQGESMVIDPSNPQMIYVATKRGVYKSSDGGFTWKAANSGLTSAATQYLAVDPKTPTTLYVATSTVGVFKSTDGGANWSAANSGLAKNAWQITLDPQNPKTLYATTSSSGIMKSTDGGDSWNNANTGIDEYFPYIIQISVDPQTPANLYAAGYLSVYRSRDAGLTWTPLNAGPSDEIYTSVHVDESNPSTIYASSYFSGSYRSTDGGASWQPMRSGLSPYLTVYEFRAGTNAPGVVYAATDYGIYKSLNYGQTWTQPAAELSNHYIYGLALNPLDKNIVYSCGQLAPDGVVVHFDKDGQSILQSTYLGGDGDDEIFGMAIGPDGSVHVTGFSESPDFPTTPGAPQTVIAGEIDAFVATFDNTLGTLPFSTLLGGDGADIGMSLAIEPGGTLAAAGWTGSLQFPVTGGLGNAPLGGSTDMFLARVSPTAPGFALTTLLGGSGLDSATAVVATDSGAWVGGYTTSRDLTGTLAGASAGYLGGASDALLVRVAGLSADAAFQQTSLTFDILLDGGPLTQEKTVTVTSAAGALPLVGKVPADAAWLKAVPNPQKAGELLIRVDATGLVAGEYKTAIEVSSPLAGVATTPVAVTLRVKNATPPVLTTVLHQAERTAQAIAPGLPILLQGDGFLFASGKLTPDPAAEVLPTTLGRVSVTINGTPAPLESVEGTLISAITPFGLTGDRATIVVTRDGLGSAPIDVALTPTAPGLFTTDGSGQGQARAENEDGTTNTVDNAAEHGHPIILHATGAGIMTPALADGQLVTDADHHPDAKVEVFIGGLPCDVYYSGAAPGRFAGYLDLNLKVPDEVTPGPAVPVVLRIGGKDSTQTVTIAVR</sequence>
<evidence type="ECO:0000313" key="3">
    <source>
        <dbReference type="Proteomes" id="UP000593892"/>
    </source>
</evidence>
<feature type="compositionally biased region" description="Basic and acidic residues" evidence="1">
    <location>
        <begin position="8"/>
        <end position="19"/>
    </location>
</feature>
<dbReference type="SUPFAM" id="SSF75011">
    <property type="entry name" value="3-carboxy-cis,cis-mucoante lactonizing enzyme"/>
    <property type="match status" value="1"/>
</dbReference>
<dbReference type="PANTHER" id="PTHR35580">
    <property type="entry name" value="CELL SURFACE GLYCOPROTEIN (S-LAYER PROTEIN)-LIKE PROTEIN"/>
    <property type="match status" value="1"/>
</dbReference>
<gene>
    <name evidence="2" type="ORF">IRI77_11250</name>
</gene>
<dbReference type="KEGG" id="pfer:IRI77_11250"/>
<dbReference type="InterPro" id="IPR017803">
    <property type="entry name" value="CHP03437_C"/>
</dbReference>
<accession>A0A7S7NVC0</accession>
<dbReference type="Proteomes" id="UP000593892">
    <property type="component" value="Chromosome"/>
</dbReference>
<dbReference type="NCBIfam" id="TIGR03437">
    <property type="entry name" value="Soli_cterm"/>
    <property type="match status" value="1"/>
</dbReference>
<feature type="region of interest" description="Disordered" evidence="1">
    <location>
        <begin position="1"/>
        <end position="34"/>
    </location>
</feature>
<reference evidence="2 3" key="1">
    <citation type="submission" date="2020-10" db="EMBL/GenBank/DDBJ databases">
        <title>Complete genome sequence of Paludibaculum fermentans P105T, a facultatively anaerobic acidobacterium capable of dissimilatory Fe(III) reduction.</title>
        <authorList>
            <person name="Dedysh S.N."/>
            <person name="Beletsky A.V."/>
            <person name="Kulichevskaya I.S."/>
            <person name="Mardanov A.V."/>
            <person name="Ravin N.V."/>
        </authorList>
    </citation>
    <scope>NUCLEOTIDE SEQUENCE [LARGE SCALE GENOMIC DNA]</scope>
    <source>
        <strain evidence="2 3">P105</strain>
    </source>
</reference>
<evidence type="ECO:0000313" key="2">
    <source>
        <dbReference type="EMBL" id="QOY90497.1"/>
    </source>
</evidence>
<evidence type="ECO:0000256" key="1">
    <source>
        <dbReference type="SAM" id="MobiDB-lite"/>
    </source>
</evidence>
<dbReference type="EMBL" id="CP063849">
    <property type="protein sequence ID" value="QOY90497.1"/>
    <property type="molecule type" value="Genomic_DNA"/>
</dbReference>
<dbReference type="SUPFAM" id="SSF110296">
    <property type="entry name" value="Oligoxyloglucan reducing end-specific cellobiohydrolase"/>
    <property type="match status" value="2"/>
</dbReference>
<dbReference type="Gene3D" id="2.130.10.10">
    <property type="entry name" value="YVTN repeat-like/Quinoprotein amine dehydrogenase"/>
    <property type="match status" value="4"/>
</dbReference>
<dbReference type="AlphaFoldDB" id="A0A7S7NVC0"/>
<keyword evidence="3" id="KW-1185">Reference proteome</keyword>